<dbReference type="Proteomes" id="UP000296049">
    <property type="component" value="Unassembled WGS sequence"/>
</dbReference>
<name>R0KUL7_ANAPL</name>
<sequence>IVRVSKDKDPDYRSRFSGRATFHPETLSLRISPVTQADSGNYYIHFETPSGLTHSQCFQVSVWGEWLPPSPPPALSPAPLTPLSSQSPSASHT</sequence>
<dbReference type="InterPro" id="IPR036179">
    <property type="entry name" value="Ig-like_dom_sf"/>
</dbReference>
<evidence type="ECO:0008006" key="4">
    <source>
        <dbReference type="Google" id="ProtNLM"/>
    </source>
</evidence>
<gene>
    <name evidence="2" type="ORF">Anapl_18629</name>
</gene>
<protein>
    <recommendedName>
        <fullName evidence="4">Immunoglobulin subtype domain-containing protein</fullName>
    </recommendedName>
</protein>
<feature type="non-terminal residue" evidence="2">
    <location>
        <position position="1"/>
    </location>
</feature>
<reference evidence="3" key="1">
    <citation type="journal article" date="2013" name="Nat. Genet.">
        <title>The duck genome and transcriptome provide insight into an avian influenza virus reservoir species.</title>
        <authorList>
            <person name="Huang Y."/>
            <person name="Li Y."/>
            <person name="Burt D.W."/>
            <person name="Chen H."/>
            <person name="Zhang Y."/>
            <person name="Qian W."/>
            <person name="Kim H."/>
            <person name="Gan S."/>
            <person name="Zhao Y."/>
            <person name="Li J."/>
            <person name="Yi K."/>
            <person name="Feng H."/>
            <person name="Zhu P."/>
            <person name="Li B."/>
            <person name="Liu Q."/>
            <person name="Fairley S."/>
            <person name="Magor K.E."/>
            <person name="Du Z."/>
            <person name="Hu X."/>
            <person name="Goodman L."/>
            <person name="Tafer H."/>
            <person name="Vignal A."/>
            <person name="Lee T."/>
            <person name="Kim K.W."/>
            <person name="Sheng Z."/>
            <person name="An Y."/>
            <person name="Searle S."/>
            <person name="Herrero J."/>
            <person name="Groenen M.A."/>
            <person name="Crooijmans R.P."/>
            <person name="Faraut T."/>
            <person name="Cai Q."/>
            <person name="Webster R.G."/>
            <person name="Aldridge J.R."/>
            <person name="Warren W.C."/>
            <person name="Bartschat S."/>
            <person name="Kehr S."/>
            <person name="Marz M."/>
            <person name="Stadler P.F."/>
            <person name="Smith J."/>
            <person name="Kraus R.H."/>
            <person name="Zhao Y."/>
            <person name="Ren L."/>
            <person name="Fei J."/>
            <person name="Morisson M."/>
            <person name="Kaiser P."/>
            <person name="Griffin D.K."/>
            <person name="Rao M."/>
            <person name="Pitel F."/>
            <person name="Wang J."/>
            <person name="Li N."/>
        </authorList>
    </citation>
    <scope>NUCLEOTIDE SEQUENCE [LARGE SCALE GENOMIC DNA]</scope>
</reference>
<proteinExistence type="predicted"/>
<organism evidence="2 3">
    <name type="scientific">Anas platyrhynchos</name>
    <name type="common">Mallard</name>
    <name type="synonym">Anas boschas</name>
    <dbReference type="NCBI Taxonomy" id="8839"/>
    <lineage>
        <taxon>Eukaryota</taxon>
        <taxon>Metazoa</taxon>
        <taxon>Chordata</taxon>
        <taxon>Craniata</taxon>
        <taxon>Vertebrata</taxon>
        <taxon>Euteleostomi</taxon>
        <taxon>Archelosauria</taxon>
        <taxon>Archosauria</taxon>
        <taxon>Dinosauria</taxon>
        <taxon>Saurischia</taxon>
        <taxon>Theropoda</taxon>
        <taxon>Coelurosauria</taxon>
        <taxon>Aves</taxon>
        <taxon>Neognathae</taxon>
        <taxon>Galloanserae</taxon>
        <taxon>Anseriformes</taxon>
        <taxon>Anatidae</taxon>
        <taxon>Anatinae</taxon>
        <taxon>Anas</taxon>
    </lineage>
</organism>
<evidence type="ECO:0000256" key="1">
    <source>
        <dbReference type="SAM" id="MobiDB-lite"/>
    </source>
</evidence>
<dbReference type="EMBL" id="KB805394">
    <property type="protein sequence ID" value="EOA92834.1"/>
    <property type="molecule type" value="Genomic_DNA"/>
</dbReference>
<feature type="compositionally biased region" description="Low complexity" evidence="1">
    <location>
        <begin position="81"/>
        <end position="93"/>
    </location>
</feature>
<dbReference type="InterPro" id="IPR013783">
    <property type="entry name" value="Ig-like_fold"/>
</dbReference>
<keyword evidence="3" id="KW-1185">Reference proteome</keyword>
<evidence type="ECO:0000313" key="2">
    <source>
        <dbReference type="EMBL" id="EOA92834.1"/>
    </source>
</evidence>
<accession>R0KUL7</accession>
<feature type="region of interest" description="Disordered" evidence="1">
    <location>
        <begin position="74"/>
        <end position="93"/>
    </location>
</feature>
<dbReference type="AlphaFoldDB" id="R0KUL7"/>
<dbReference type="Gene3D" id="2.60.40.10">
    <property type="entry name" value="Immunoglobulins"/>
    <property type="match status" value="1"/>
</dbReference>
<dbReference type="SUPFAM" id="SSF48726">
    <property type="entry name" value="Immunoglobulin"/>
    <property type="match status" value="1"/>
</dbReference>
<evidence type="ECO:0000313" key="3">
    <source>
        <dbReference type="Proteomes" id="UP000296049"/>
    </source>
</evidence>